<reference evidence="3 4" key="1">
    <citation type="submission" date="2020-08" db="EMBL/GenBank/DDBJ databases">
        <title>Complete Genome Sequence of Effusibacillus dendaii Strain skT53, Isolated from Farmland soil.</title>
        <authorList>
            <person name="Konishi T."/>
            <person name="Kawasaki H."/>
        </authorList>
    </citation>
    <scope>NUCLEOTIDE SEQUENCE [LARGE SCALE GENOMIC DNA]</scope>
    <source>
        <strain evidence="4">skT53</strain>
    </source>
</reference>
<dbReference type="HAMAP" id="MF_00489">
    <property type="entry name" value="UPF0178"/>
    <property type="match status" value="1"/>
</dbReference>
<dbReference type="PANTHER" id="PTHR35146">
    <property type="entry name" value="UPF0178 PROTEIN YAII"/>
    <property type="match status" value="1"/>
</dbReference>
<evidence type="ECO:0000313" key="3">
    <source>
        <dbReference type="EMBL" id="BCJ86170.1"/>
    </source>
</evidence>
<dbReference type="RefSeq" id="WP_200760200.1">
    <property type="nucleotide sequence ID" value="NZ_AP023366.1"/>
</dbReference>
<evidence type="ECO:0000313" key="4">
    <source>
        <dbReference type="Proteomes" id="UP000593802"/>
    </source>
</evidence>
<dbReference type="Proteomes" id="UP000593802">
    <property type="component" value="Chromosome"/>
</dbReference>
<dbReference type="InterPro" id="IPR003791">
    <property type="entry name" value="UPF0178"/>
</dbReference>
<dbReference type="AlphaFoldDB" id="A0A7I8DCC8"/>
<protein>
    <recommendedName>
        <fullName evidence="2">UPF0178 protein skT53_11550</fullName>
    </recommendedName>
</protein>
<keyword evidence="4" id="KW-1185">Reference proteome</keyword>
<dbReference type="KEGG" id="eff:skT53_11550"/>
<gene>
    <name evidence="3" type="ORF">skT53_11550</name>
</gene>
<dbReference type="PANTHER" id="PTHR35146:SF1">
    <property type="entry name" value="UPF0178 PROTEIN YAII"/>
    <property type="match status" value="1"/>
</dbReference>
<evidence type="ECO:0000256" key="2">
    <source>
        <dbReference type="HAMAP-Rule" id="MF_00489"/>
    </source>
</evidence>
<dbReference type="Pfam" id="PF02639">
    <property type="entry name" value="DUF188"/>
    <property type="match status" value="1"/>
</dbReference>
<comment type="similarity">
    <text evidence="1 2">Belongs to the UPF0178 family.</text>
</comment>
<name>A0A7I8DCC8_9BACL</name>
<organism evidence="3 4">
    <name type="scientific">Effusibacillus dendaii</name>
    <dbReference type="NCBI Taxonomy" id="2743772"/>
    <lineage>
        <taxon>Bacteria</taxon>
        <taxon>Bacillati</taxon>
        <taxon>Bacillota</taxon>
        <taxon>Bacilli</taxon>
        <taxon>Bacillales</taxon>
        <taxon>Alicyclobacillaceae</taxon>
        <taxon>Effusibacillus</taxon>
    </lineage>
</organism>
<proteinExistence type="inferred from homology"/>
<accession>A0A7I8DCC8</accession>
<evidence type="ECO:0000256" key="1">
    <source>
        <dbReference type="ARBA" id="ARBA00008522"/>
    </source>
</evidence>
<sequence length="147" mass="16510">MYIITIWVDADGCPRRVVETAKRLAAENQVRCWTVSNFHHQIEGEFHITVDDTSQSADLYILNRCQLGDLVITQDIGLAALVLGKKCRALGIYGQEYREDTIDLILEMREGAAKHRRAGGRTKGPKRRTEADDAAFETALDHILKNG</sequence>
<dbReference type="EMBL" id="AP023366">
    <property type="protein sequence ID" value="BCJ86170.1"/>
    <property type="molecule type" value="Genomic_DNA"/>
</dbReference>